<evidence type="ECO:0000313" key="3">
    <source>
        <dbReference type="Proteomes" id="UP000228740"/>
    </source>
</evidence>
<gene>
    <name evidence="2" type="ORF">CLV73_1163</name>
</gene>
<dbReference type="AlphaFoldDB" id="A0A2M9C8T4"/>
<organism evidence="2 3">
    <name type="scientific">Chryseobacterium geocarposphaerae</name>
    <dbReference type="NCBI Taxonomy" id="1416776"/>
    <lineage>
        <taxon>Bacteria</taxon>
        <taxon>Pseudomonadati</taxon>
        <taxon>Bacteroidota</taxon>
        <taxon>Flavobacteriia</taxon>
        <taxon>Flavobacteriales</taxon>
        <taxon>Weeksellaceae</taxon>
        <taxon>Chryseobacterium group</taxon>
        <taxon>Chryseobacterium</taxon>
    </lineage>
</organism>
<evidence type="ECO:0000313" key="2">
    <source>
        <dbReference type="EMBL" id="PJJ67162.1"/>
    </source>
</evidence>
<sequence length="140" mass="16766">MYLQLCFYFILIKNGELIATFSTKINAMSERIKTFKEFYQFYLTEHSKTGTRIFHFIGTLLVFVVIGYVISSGKERFLWYVPIFGYGFAWFSHAVIERNKPATFKYPLWSLISDFRLFFELLIGKQKFKEMKPKENNYQI</sequence>
<dbReference type="PANTHER" id="PTHR34205">
    <property type="entry name" value="TRANSMEMBRANE PROTEIN"/>
    <property type="match status" value="1"/>
</dbReference>
<accession>A0A2M9C8T4</accession>
<name>A0A2M9C8T4_9FLAO</name>
<keyword evidence="1" id="KW-1133">Transmembrane helix</keyword>
<proteinExistence type="predicted"/>
<keyword evidence="1" id="KW-0812">Transmembrane</keyword>
<keyword evidence="1" id="KW-0472">Membrane</keyword>
<dbReference type="InterPro" id="IPR009305">
    <property type="entry name" value="Mpo1-like"/>
</dbReference>
<dbReference type="PANTHER" id="PTHR34205:SF2">
    <property type="entry name" value="DUF962 DOMAIN-CONTAINING PROTEIN"/>
    <property type="match status" value="1"/>
</dbReference>
<comment type="caution">
    <text evidence="2">The sequence shown here is derived from an EMBL/GenBank/DDBJ whole genome shotgun (WGS) entry which is preliminary data.</text>
</comment>
<dbReference type="EMBL" id="PGFD01000001">
    <property type="protein sequence ID" value="PJJ67162.1"/>
    <property type="molecule type" value="Genomic_DNA"/>
</dbReference>
<protein>
    <recommendedName>
        <fullName evidence="4">DUF962 domain-containing protein</fullName>
    </recommendedName>
</protein>
<reference evidence="2 3" key="1">
    <citation type="submission" date="2017-11" db="EMBL/GenBank/DDBJ databases">
        <title>Genomic Encyclopedia of Archaeal and Bacterial Type Strains, Phase II (KMG-II): From Individual Species to Whole Genera.</title>
        <authorList>
            <person name="Goeker M."/>
        </authorList>
    </citation>
    <scope>NUCLEOTIDE SEQUENCE [LARGE SCALE GENOMIC DNA]</scope>
    <source>
        <strain evidence="2 3">DSM 27617</strain>
    </source>
</reference>
<feature type="transmembrane region" description="Helical" evidence="1">
    <location>
        <begin position="77"/>
        <end position="96"/>
    </location>
</feature>
<evidence type="ECO:0000256" key="1">
    <source>
        <dbReference type="SAM" id="Phobius"/>
    </source>
</evidence>
<dbReference type="Proteomes" id="UP000228740">
    <property type="component" value="Unassembled WGS sequence"/>
</dbReference>
<feature type="transmembrane region" description="Helical" evidence="1">
    <location>
        <begin position="53"/>
        <end position="70"/>
    </location>
</feature>
<evidence type="ECO:0008006" key="4">
    <source>
        <dbReference type="Google" id="ProtNLM"/>
    </source>
</evidence>
<keyword evidence="3" id="KW-1185">Reference proteome</keyword>
<dbReference type="Pfam" id="PF06127">
    <property type="entry name" value="Mpo1-like"/>
    <property type="match status" value="1"/>
</dbReference>